<dbReference type="Proteomes" id="UP000605986">
    <property type="component" value="Unassembled WGS sequence"/>
</dbReference>
<reference evidence="1" key="1">
    <citation type="submission" date="2020-01" db="EMBL/GenBank/DDBJ databases">
        <title>Identification and distribution of gene clusters putatively required for synthesis of sphingolipid metabolism inhibitors in phylogenetically diverse species of the filamentous fungus Fusarium.</title>
        <authorList>
            <person name="Kim H.-S."/>
            <person name="Busman M."/>
            <person name="Brown D.W."/>
            <person name="Divon H."/>
            <person name="Uhlig S."/>
            <person name="Proctor R.H."/>
        </authorList>
    </citation>
    <scope>NUCLEOTIDE SEQUENCE</scope>
    <source>
        <strain evidence="1">NRRL 53441</strain>
    </source>
</reference>
<comment type="caution">
    <text evidence="1">The sequence shown here is derived from an EMBL/GenBank/DDBJ whole genome shotgun (WGS) entry which is preliminary data.</text>
</comment>
<sequence>MRYFDPRHRAAQLLTYHFTGPNRQDGFSISEHIDLANELLPDWHLYDDATAYPEKWLTNDYAFRGCMIAFRKVASRMVAQKNKKLREESKQLQGDLMEVYHRHYAWFVDRQTDVFLAEMSVTPGKQIILPEECHDWVGFCNIQLGFEKQEEHLQNRIKNIEAQIEVASGRIPGTEGS</sequence>
<dbReference type="EMBL" id="JAADJG010000747">
    <property type="protein sequence ID" value="KAF4437802.1"/>
    <property type="molecule type" value="Genomic_DNA"/>
</dbReference>
<organism evidence="1 2">
    <name type="scientific">Fusarium austroafricanum</name>
    <dbReference type="NCBI Taxonomy" id="2364996"/>
    <lineage>
        <taxon>Eukaryota</taxon>
        <taxon>Fungi</taxon>
        <taxon>Dikarya</taxon>
        <taxon>Ascomycota</taxon>
        <taxon>Pezizomycotina</taxon>
        <taxon>Sordariomycetes</taxon>
        <taxon>Hypocreomycetidae</taxon>
        <taxon>Hypocreales</taxon>
        <taxon>Nectriaceae</taxon>
        <taxon>Fusarium</taxon>
        <taxon>Fusarium concolor species complex</taxon>
    </lineage>
</organism>
<gene>
    <name evidence="1" type="ORF">F53441_12943</name>
</gene>
<proteinExistence type="predicted"/>
<protein>
    <submittedName>
        <fullName evidence="1">Uncharacterized protein</fullName>
    </submittedName>
</protein>
<evidence type="ECO:0000313" key="1">
    <source>
        <dbReference type="EMBL" id="KAF4437802.1"/>
    </source>
</evidence>
<name>A0A8H4JUA9_9HYPO</name>
<dbReference type="AlphaFoldDB" id="A0A8H4JUA9"/>
<evidence type="ECO:0000313" key="2">
    <source>
        <dbReference type="Proteomes" id="UP000605986"/>
    </source>
</evidence>
<keyword evidence="2" id="KW-1185">Reference proteome</keyword>
<accession>A0A8H4JUA9</accession>